<comment type="caution">
    <text evidence="1">The sequence shown here is derived from an EMBL/GenBank/DDBJ whole genome shotgun (WGS) entry which is preliminary data.</text>
</comment>
<gene>
    <name evidence="1" type="ORF">ENI96_01715</name>
</gene>
<dbReference type="InterPro" id="IPR023614">
    <property type="entry name" value="Porin_dom_sf"/>
</dbReference>
<organism evidence="1">
    <name type="scientific">Sedimenticola thiotaurini</name>
    <dbReference type="NCBI Taxonomy" id="1543721"/>
    <lineage>
        <taxon>Bacteria</taxon>
        <taxon>Pseudomonadati</taxon>
        <taxon>Pseudomonadota</taxon>
        <taxon>Gammaproteobacteria</taxon>
        <taxon>Chromatiales</taxon>
        <taxon>Sedimenticolaceae</taxon>
        <taxon>Sedimenticola</taxon>
    </lineage>
</organism>
<reference evidence="1" key="1">
    <citation type="journal article" date="2020" name="mSystems">
        <title>Genome- and Community-Level Interaction Insights into Carbon Utilization and Element Cycling Functions of Hydrothermarchaeota in Hydrothermal Sediment.</title>
        <authorList>
            <person name="Zhou Z."/>
            <person name="Liu Y."/>
            <person name="Xu W."/>
            <person name="Pan J."/>
            <person name="Luo Z.H."/>
            <person name="Li M."/>
        </authorList>
    </citation>
    <scope>NUCLEOTIDE SEQUENCE [LARGE SCALE GENOMIC DNA]</scope>
    <source>
        <strain evidence="1">HyVt-443</strain>
    </source>
</reference>
<accession>A0A831RJP6</accession>
<dbReference type="SUPFAM" id="SSF56935">
    <property type="entry name" value="Porins"/>
    <property type="match status" value="1"/>
</dbReference>
<dbReference type="AlphaFoldDB" id="A0A831RJP6"/>
<evidence type="ECO:0000313" key="1">
    <source>
        <dbReference type="EMBL" id="HEB95132.1"/>
    </source>
</evidence>
<protein>
    <submittedName>
        <fullName evidence="1">Uncharacterized protein</fullName>
    </submittedName>
</protein>
<dbReference type="Gene3D" id="2.40.160.10">
    <property type="entry name" value="Porin"/>
    <property type="match status" value="1"/>
</dbReference>
<name>A0A831RJP6_9GAMM</name>
<sequence length="377" mass="42957">MAAQEPEWWNDLQIHGFLSQGYVDSSDNSFYGDSEQGSFDFREIGLNASFRFSPRWLVSAQLLSRKAGEMSEGGLNLDYGLVDLTVLSDEYRRVGLVAGRFKNPIGLYNDTRDVPFTRPSVFLPQSVYWDKLRDIMLSNDGAQLYGEFYRGRHGLSLQLGVGNPPIDDNLEWAYLGYDWPGSVESDSPGFVGRALYELDDGRLRLALSGITTTMAYRPAEVDPLVAGSIDIDYFVGSFQYNGENWSLTAEYMQEPVRWSGFEDVVRDRRNTADGAYLQGTYRPLPDWELLLRYDAAFHDKTDRDGERQGDEKGLPAHLFYSHTWTFGLTWSPNEHIMLRGQYDRVDGTAFLSNEENPNPFATVRNWYMFSLLLSVGF</sequence>
<proteinExistence type="predicted"/>
<dbReference type="EMBL" id="DRKP01000021">
    <property type="protein sequence ID" value="HEB95132.1"/>
    <property type="molecule type" value="Genomic_DNA"/>
</dbReference>
<dbReference type="Proteomes" id="UP000886251">
    <property type="component" value="Unassembled WGS sequence"/>
</dbReference>